<dbReference type="AlphaFoldDB" id="A0AAV7WNF3"/>
<comment type="caution">
    <text evidence="2">The sequence shown here is derived from an EMBL/GenBank/DDBJ whole genome shotgun (WGS) entry which is preliminary data.</text>
</comment>
<sequence>MVEVRKAAGVGHWNRAALELHHTRQGTLRIPLRGNSGSTSKAASESREESGVAVRKSVRGAAAEAEVGSAGGALMDVLRRGKQGVGYRPLRRTVVKSLLPRKQQF</sequence>
<proteinExistence type="predicted"/>
<feature type="region of interest" description="Disordered" evidence="1">
    <location>
        <begin position="28"/>
        <end position="52"/>
    </location>
</feature>
<dbReference type="Proteomes" id="UP001066276">
    <property type="component" value="Chromosome 1_1"/>
</dbReference>
<protein>
    <submittedName>
        <fullName evidence="2">Uncharacterized protein</fullName>
    </submittedName>
</protein>
<keyword evidence="3" id="KW-1185">Reference proteome</keyword>
<accession>A0AAV7WNF3</accession>
<evidence type="ECO:0000313" key="3">
    <source>
        <dbReference type="Proteomes" id="UP001066276"/>
    </source>
</evidence>
<gene>
    <name evidence="2" type="ORF">NDU88_003103</name>
</gene>
<dbReference type="EMBL" id="JANPWB010000001">
    <property type="protein sequence ID" value="KAJ1215495.1"/>
    <property type="molecule type" value="Genomic_DNA"/>
</dbReference>
<evidence type="ECO:0000256" key="1">
    <source>
        <dbReference type="SAM" id="MobiDB-lite"/>
    </source>
</evidence>
<reference evidence="2" key="1">
    <citation type="journal article" date="2022" name="bioRxiv">
        <title>Sequencing and chromosome-scale assembly of the giantPleurodeles waltlgenome.</title>
        <authorList>
            <person name="Brown T."/>
            <person name="Elewa A."/>
            <person name="Iarovenko S."/>
            <person name="Subramanian E."/>
            <person name="Araus A.J."/>
            <person name="Petzold A."/>
            <person name="Susuki M."/>
            <person name="Suzuki K.-i.T."/>
            <person name="Hayashi T."/>
            <person name="Toyoda A."/>
            <person name="Oliveira C."/>
            <person name="Osipova E."/>
            <person name="Leigh N.D."/>
            <person name="Simon A."/>
            <person name="Yun M.H."/>
        </authorList>
    </citation>
    <scope>NUCLEOTIDE SEQUENCE</scope>
    <source>
        <strain evidence="2">20211129_DDA</strain>
        <tissue evidence="2">Liver</tissue>
    </source>
</reference>
<name>A0AAV7WNF3_PLEWA</name>
<organism evidence="2 3">
    <name type="scientific">Pleurodeles waltl</name>
    <name type="common">Iberian ribbed newt</name>
    <dbReference type="NCBI Taxonomy" id="8319"/>
    <lineage>
        <taxon>Eukaryota</taxon>
        <taxon>Metazoa</taxon>
        <taxon>Chordata</taxon>
        <taxon>Craniata</taxon>
        <taxon>Vertebrata</taxon>
        <taxon>Euteleostomi</taxon>
        <taxon>Amphibia</taxon>
        <taxon>Batrachia</taxon>
        <taxon>Caudata</taxon>
        <taxon>Salamandroidea</taxon>
        <taxon>Salamandridae</taxon>
        <taxon>Pleurodelinae</taxon>
        <taxon>Pleurodeles</taxon>
    </lineage>
</organism>
<evidence type="ECO:0000313" key="2">
    <source>
        <dbReference type="EMBL" id="KAJ1215495.1"/>
    </source>
</evidence>